<dbReference type="InterPro" id="IPR003593">
    <property type="entry name" value="AAA+_ATPase"/>
</dbReference>
<evidence type="ECO:0000256" key="3">
    <source>
        <dbReference type="ARBA" id="ARBA00061607"/>
    </source>
</evidence>
<dbReference type="PIRSF" id="PIRSF002849">
    <property type="entry name" value="AAA_ATPase_chaperone_MoxR_prd"/>
    <property type="match status" value="1"/>
</dbReference>
<comment type="caution">
    <text evidence="4">The sequence shown here is derived from an EMBL/GenBank/DDBJ whole genome shotgun (WGS) entry which is preliminary data.</text>
</comment>
<dbReference type="SMART" id="SM00382">
    <property type="entry name" value="AAA"/>
    <property type="match status" value="1"/>
</dbReference>
<dbReference type="Gene3D" id="1.10.8.80">
    <property type="entry name" value="Magnesium chelatase subunit I, C-Terminal domain"/>
    <property type="match status" value="1"/>
</dbReference>
<dbReference type="CDD" id="cd00009">
    <property type="entry name" value="AAA"/>
    <property type="match status" value="1"/>
</dbReference>
<dbReference type="SUPFAM" id="SSF52540">
    <property type="entry name" value="P-loop containing nucleoside triphosphate hydrolases"/>
    <property type="match status" value="1"/>
</dbReference>
<dbReference type="OrthoDB" id="9808397at2"/>
<dbReference type="EMBL" id="AEIG01000027">
    <property type="protein sequence ID" value="EGG29889.1"/>
    <property type="molecule type" value="Genomic_DNA"/>
</dbReference>
<dbReference type="Gene3D" id="3.40.50.300">
    <property type="entry name" value="P-loop containing nucleotide triphosphate hydrolases"/>
    <property type="match status" value="1"/>
</dbReference>
<dbReference type="eggNOG" id="COG0714">
    <property type="taxonomic scope" value="Bacteria"/>
</dbReference>
<dbReference type="PANTHER" id="PTHR42759:SF5">
    <property type="entry name" value="METHANOL DEHYDROGENASE REGULATOR"/>
    <property type="match status" value="1"/>
</dbReference>
<dbReference type="PANTHER" id="PTHR42759">
    <property type="entry name" value="MOXR FAMILY PROTEIN"/>
    <property type="match status" value="1"/>
</dbReference>
<dbReference type="STRING" id="2518989.IMCC3088_1177"/>
<keyword evidence="2" id="KW-0067">ATP-binding</keyword>
<dbReference type="FunFam" id="3.40.50.300:FF:000640">
    <property type="entry name" value="MoxR family ATPase"/>
    <property type="match status" value="1"/>
</dbReference>
<gene>
    <name evidence="4" type="ORF">IMCC3088_1177</name>
</gene>
<evidence type="ECO:0000256" key="2">
    <source>
        <dbReference type="ARBA" id="ARBA00022840"/>
    </source>
</evidence>
<evidence type="ECO:0000313" key="5">
    <source>
        <dbReference type="Proteomes" id="UP000005615"/>
    </source>
</evidence>
<dbReference type="InterPro" id="IPR041628">
    <property type="entry name" value="ChlI/MoxR_AAA_lid"/>
</dbReference>
<dbReference type="InterPro" id="IPR027417">
    <property type="entry name" value="P-loop_NTPase"/>
</dbReference>
<organism evidence="4 5">
    <name type="scientific">Aequoribacter fuscus</name>
    <dbReference type="NCBI Taxonomy" id="2518989"/>
    <lineage>
        <taxon>Bacteria</taxon>
        <taxon>Pseudomonadati</taxon>
        <taxon>Pseudomonadota</taxon>
        <taxon>Gammaproteobacteria</taxon>
        <taxon>Cellvibrionales</taxon>
        <taxon>Halieaceae</taxon>
        <taxon>Aequoribacter</taxon>
    </lineage>
</organism>
<keyword evidence="5" id="KW-1185">Reference proteome</keyword>
<evidence type="ECO:0000256" key="1">
    <source>
        <dbReference type="ARBA" id="ARBA00022741"/>
    </source>
</evidence>
<reference evidence="4 5" key="1">
    <citation type="journal article" date="2011" name="J. Bacteriol.">
        <title>Genome sequence of strain IMCC3088, a proteorhodopsin-containing marine bacterium belonging to the OM60/NOR5 clade.</title>
        <authorList>
            <person name="Jang Y."/>
            <person name="Oh H.M."/>
            <person name="Kang I."/>
            <person name="Lee K."/>
            <person name="Yang S.J."/>
            <person name="Cho J.C."/>
        </authorList>
    </citation>
    <scope>NUCLEOTIDE SEQUENCE [LARGE SCALE GENOMIC DNA]</scope>
    <source>
        <strain evidence="4 5">IMCC3088</strain>
    </source>
</reference>
<dbReference type="RefSeq" id="WP_009575475.1">
    <property type="nucleotide sequence ID" value="NZ_AEIG01000027.1"/>
</dbReference>
<name>F3L1A1_9GAMM</name>
<keyword evidence="1" id="KW-0547">Nucleotide-binding</keyword>
<dbReference type="GO" id="GO:0005524">
    <property type="term" value="F:ATP binding"/>
    <property type="evidence" value="ECO:0007669"/>
    <property type="project" value="UniProtKB-KW"/>
</dbReference>
<proteinExistence type="inferred from homology"/>
<evidence type="ECO:0000313" key="4">
    <source>
        <dbReference type="EMBL" id="EGG29889.1"/>
    </source>
</evidence>
<dbReference type="InterPro" id="IPR011703">
    <property type="entry name" value="ATPase_AAA-3"/>
</dbReference>
<protein>
    <submittedName>
        <fullName evidence="4">MoxR protein</fullName>
    </submittedName>
</protein>
<comment type="similarity">
    <text evidence="3">Belongs to the MoxR family.</text>
</comment>
<accession>F3L1A1</accession>
<dbReference type="Pfam" id="PF07726">
    <property type="entry name" value="AAA_3"/>
    <property type="match status" value="1"/>
</dbReference>
<dbReference type="InterPro" id="IPR050764">
    <property type="entry name" value="CbbQ/NirQ/NorQ/GpvN"/>
</dbReference>
<dbReference type="Proteomes" id="UP000005615">
    <property type="component" value="Unassembled WGS sequence"/>
</dbReference>
<sequence>MLNPILAGVHDAIAQRLLGKSEAIKLALCAILARGHILIEDLPGMGKTTLAHSLAQSLGLQYARVQFTSDLLPADILGLSVFDARENRFEFHQGPVFSQVLLADEINRATPRTQSALLEAMAEGQVSIDGETRALPEPFIVIATQNPSEQMGTYPLPESQLDRFLIRMTLGYPDKDSELALFQRVVGRDRQQLPKTMTALTDNEGLRALQVEVDQVSATDDVLHYVSRLVQATRSHSACALGLSPRGALALLEASKAWAYLEGRRYILPDDIQAVFPAVAAHRLVPAAGSNSDSGQLVRDLLATVNVLRQA</sequence>
<dbReference type="GO" id="GO:0016887">
    <property type="term" value="F:ATP hydrolysis activity"/>
    <property type="evidence" value="ECO:0007669"/>
    <property type="project" value="InterPro"/>
</dbReference>
<dbReference type="Pfam" id="PF17863">
    <property type="entry name" value="AAA_lid_2"/>
    <property type="match status" value="1"/>
</dbReference>
<dbReference type="AlphaFoldDB" id="F3L1A1"/>